<evidence type="ECO:0000313" key="2">
    <source>
        <dbReference type="Proteomes" id="UP000275031"/>
    </source>
</evidence>
<dbReference type="Proteomes" id="UP000275031">
    <property type="component" value="Segment"/>
</dbReference>
<organism evidence="1 2">
    <name type="scientific">Vibrio phage 1.249.A._10N.261.55.B9</name>
    <dbReference type="NCBI Taxonomy" id="1881268"/>
    <lineage>
        <taxon>Viruses</taxon>
        <taxon>Varidnaviria</taxon>
        <taxon>Abadenavirae</taxon>
        <taxon>Produgelaviricota</taxon>
        <taxon>Belvinaviricetes</taxon>
        <taxon>Vinavirales</taxon>
        <taxon>Autolykiviridae</taxon>
        <taxon>Livvievirus</taxon>
        <taxon>Livvievirus viph1249a</taxon>
    </lineage>
</organism>
<name>A0A2I7RXC4_9VIRU</name>
<dbReference type="EMBL" id="MG592615">
    <property type="protein sequence ID" value="AUR98310.1"/>
    <property type="molecule type" value="Genomic_DNA"/>
</dbReference>
<sequence length="146" mass="14752">MGGRSSSSTSSTQYTTDAVFNNVDNRVAGGDGGIMGGNVNLNAVGSDIGGNVNVTTTDYGAIQGGLSAALAALESGNKGLDSSLEFVTDSNKLANQQTLQAIDRSFALAGEASKSEAANALQDFMKWSAIILLVGGAVYLVAKKLG</sequence>
<keyword evidence="2" id="KW-1185">Reference proteome</keyword>
<reference evidence="1 2" key="1">
    <citation type="submission" date="2017-11" db="EMBL/GenBank/DDBJ databases">
        <title>A major lineage of nontailed dsDNA viruses as unrecognized killers of marine bacteria.</title>
        <authorList>
            <person name="Kauffman K.M."/>
            <person name="Hussain F.A."/>
            <person name="Yang J."/>
            <person name="Arevalo P."/>
            <person name="Brown J.M."/>
            <person name="Chang W.K."/>
            <person name="VanInsberghe D."/>
            <person name="Elsherbini J."/>
            <person name="Cutler M.B."/>
            <person name="Kelly L."/>
            <person name="Polz M.F."/>
        </authorList>
    </citation>
    <scope>NUCLEOTIDE SEQUENCE [LARGE SCALE GENOMIC DNA]</scope>
</reference>
<evidence type="ECO:0000313" key="1">
    <source>
        <dbReference type="EMBL" id="AUR98310.1"/>
    </source>
</evidence>
<accession>A0A2I7RXC4</accession>
<gene>
    <name evidence="1" type="ORF">NVP1249A_16</name>
</gene>
<proteinExistence type="predicted"/>
<protein>
    <submittedName>
        <fullName evidence="1">Uncharacterized protein</fullName>
    </submittedName>
</protein>